<dbReference type="PANTHER" id="PTHR48055">
    <property type="entry name" value="LEUCINE-RICH REPEAT RECEPTOR PROTEIN KINASE EMS1"/>
    <property type="match status" value="1"/>
</dbReference>
<dbReference type="GO" id="GO:0004672">
    <property type="term" value="F:protein kinase activity"/>
    <property type="evidence" value="ECO:0007669"/>
    <property type="project" value="InterPro"/>
</dbReference>
<gene>
    <name evidence="2" type="ORF">KIW84_011989</name>
</gene>
<keyword evidence="2" id="KW-0675">Receptor</keyword>
<dbReference type="SUPFAM" id="SSF56112">
    <property type="entry name" value="Protein kinase-like (PK-like)"/>
    <property type="match status" value="1"/>
</dbReference>
<name>A0A9D5BGG6_PEA</name>
<evidence type="ECO:0000313" key="2">
    <source>
        <dbReference type="EMBL" id="KAI5443154.1"/>
    </source>
</evidence>
<dbReference type="GO" id="GO:0016020">
    <property type="term" value="C:membrane"/>
    <property type="evidence" value="ECO:0007669"/>
    <property type="project" value="TreeGrafter"/>
</dbReference>
<dbReference type="InterPro" id="IPR051564">
    <property type="entry name" value="LRR_receptor-like_kinase"/>
</dbReference>
<dbReference type="EMBL" id="JAMSHJ010000001">
    <property type="protein sequence ID" value="KAI5443154.1"/>
    <property type="molecule type" value="Genomic_DNA"/>
</dbReference>
<evidence type="ECO:0000313" key="3">
    <source>
        <dbReference type="Proteomes" id="UP001058974"/>
    </source>
</evidence>
<dbReference type="PANTHER" id="PTHR48055:SF60">
    <property type="entry name" value="INACTIVE LRR RECEPTOR-LIKE SERINE_THREONINE-PROTEIN KINASE BIR2 ISOFORM X2"/>
    <property type="match status" value="1"/>
</dbReference>
<feature type="domain" description="Protein kinase" evidence="1">
    <location>
        <begin position="1"/>
        <end position="180"/>
    </location>
</feature>
<protein>
    <submittedName>
        <fullName evidence="2">Variant 2, Inactive LRR receptor-like serine/threonine-protein kinase bir2</fullName>
    </submittedName>
</protein>
<evidence type="ECO:0000259" key="1">
    <source>
        <dbReference type="PROSITE" id="PS50011"/>
    </source>
</evidence>
<keyword evidence="2" id="KW-0808">Transferase</keyword>
<dbReference type="PROSITE" id="PS50011">
    <property type="entry name" value="PROTEIN_KINASE_DOM"/>
    <property type="match status" value="1"/>
</dbReference>
<dbReference type="Pfam" id="PF00069">
    <property type="entry name" value="Pkinase"/>
    <property type="match status" value="1"/>
</dbReference>
<reference evidence="2 3" key="1">
    <citation type="journal article" date="2022" name="Nat. Genet.">
        <title>Improved pea reference genome and pan-genome highlight genomic features and evolutionary characteristics.</title>
        <authorList>
            <person name="Yang T."/>
            <person name="Liu R."/>
            <person name="Luo Y."/>
            <person name="Hu S."/>
            <person name="Wang D."/>
            <person name="Wang C."/>
            <person name="Pandey M.K."/>
            <person name="Ge S."/>
            <person name="Xu Q."/>
            <person name="Li N."/>
            <person name="Li G."/>
            <person name="Huang Y."/>
            <person name="Saxena R.K."/>
            <person name="Ji Y."/>
            <person name="Li M."/>
            <person name="Yan X."/>
            <person name="He Y."/>
            <person name="Liu Y."/>
            <person name="Wang X."/>
            <person name="Xiang C."/>
            <person name="Varshney R.K."/>
            <person name="Ding H."/>
            <person name="Gao S."/>
            <person name="Zong X."/>
        </authorList>
    </citation>
    <scope>NUCLEOTIDE SEQUENCE [LARGE SCALE GENOMIC DNA]</scope>
    <source>
        <strain evidence="2 3">cv. Zhongwan 6</strain>
    </source>
</reference>
<accession>A0A9D5BGG6</accession>
<dbReference type="Proteomes" id="UP001058974">
    <property type="component" value="Chromosome 1"/>
</dbReference>
<proteinExistence type="predicted"/>
<comment type="caution">
    <text evidence="2">The sequence shown here is derived from an EMBL/GenBank/DDBJ whole genome shotgun (WGS) entry which is preliminary data.</text>
</comment>
<organism evidence="2 3">
    <name type="scientific">Pisum sativum</name>
    <name type="common">Garden pea</name>
    <name type="synonym">Lathyrus oleraceus</name>
    <dbReference type="NCBI Taxonomy" id="3888"/>
    <lineage>
        <taxon>Eukaryota</taxon>
        <taxon>Viridiplantae</taxon>
        <taxon>Streptophyta</taxon>
        <taxon>Embryophyta</taxon>
        <taxon>Tracheophyta</taxon>
        <taxon>Spermatophyta</taxon>
        <taxon>Magnoliopsida</taxon>
        <taxon>eudicotyledons</taxon>
        <taxon>Gunneridae</taxon>
        <taxon>Pentapetalae</taxon>
        <taxon>rosids</taxon>
        <taxon>fabids</taxon>
        <taxon>Fabales</taxon>
        <taxon>Fabaceae</taxon>
        <taxon>Papilionoideae</taxon>
        <taxon>50 kb inversion clade</taxon>
        <taxon>NPAAA clade</taxon>
        <taxon>Hologalegina</taxon>
        <taxon>IRL clade</taxon>
        <taxon>Fabeae</taxon>
        <taxon>Lathyrus</taxon>
    </lineage>
</organism>
<dbReference type="Gene3D" id="1.10.510.10">
    <property type="entry name" value="Transferase(Phosphotransferase) domain 1"/>
    <property type="match status" value="1"/>
</dbReference>
<keyword evidence="3" id="KW-1185">Reference proteome</keyword>
<keyword evidence="2" id="KW-0418">Kinase</keyword>
<dbReference type="GO" id="GO:0005524">
    <property type="term" value="F:ATP binding"/>
    <property type="evidence" value="ECO:0007669"/>
    <property type="project" value="InterPro"/>
</dbReference>
<dbReference type="InterPro" id="IPR000719">
    <property type="entry name" value="Prot_kinase_dom"/>
</dbReference>
<dbReference type="AlphaFoldDB" id="A0A9D5BGG6"/>
<dbReference type="InterPro" id="IPR011009">
    <property type="entry name" value="Kinase-like_dom_sf"/>
</dbReference>
<sequence>MMRFRIGLGAARGLAWLHHGCHPPIIQQNICSNVILVDEEFDARIMDFGLARLMTSDSNGSFVNGDLGELGYIAPEYSSTMVASLKGDVYGFGVLLLELVTGCKPLEVNRGDEEFKGNLVDWVNVHSSSGRLKDCIDKAICGKGNDEEILQFLKIASNCIVARPKDRWSMYQVYHSLKTISKDNSFSEQDDEFPLIFGKPENEPS</sequence>
<dbReference type="Gramene" id="Psat01G0198900-T2">
    <property type="protein sequence ID" value="KAI5443154.1"/>
    <property type="gene ID" value="KIW84_011989"/>
</dbReference>